<organism evidence="2 3">
    <name type="scientific">Laodelphax striatellus</name>
    <name type="common">Small brown planthopper</name>
    <name type="synonym">Delphax striatella</name>
    <dbReference type="NCBI Taxonomy" id="195883"/>
    <lineage>
        <taxon>Eukaryota</taxon>
        <taxon>Metazoa</taxon>
        <taxon>Ecdysozoa</taxon>
        <taxon>Arthropoda</taxon>
        <taxon>Hexapoda</taxon>
        <taxon>Insecta</taxon>
        <taxon>Pterygota</taxon>
        <taxon>Neoptera</taxon>
        <taxon>Paraneoptera</taxon>
        <taxon>Hemiptera</taxon>
        <taxon>Auchenorrhyncha</taxon>
        <taxon>Fulgoroidea</taxon>
        <taxon>Delphacidae</taxon>
        <taxon>Criomorphinae</taxon>
        <taxon>Laodelphax</taxon>
    </lineage>
</organism>
<dbReference type="InterPro" id="IPR010448">
    <property type="entry name" value="Torsin"/>
</dbReference>
<dbReference type="GO" id="GO:0016887">
    <property type="term" value="F:ATP hydrolysis activity"/>
    <property type="evidence" value="ECO:0007669"/>
    <property type="project" value="InterPro"/>
</dbReference>
<dbReference type="Gene3D" id="3.40.50.300">
    <property type="entry name" value="P-loop containing nucleotide triphosphate hydrolases"/>
    <property type="match status" value="1"/>
</dbReference>
<comment type="caution">
    <text evidence="2">The sequence shown here is derived from an EMBL/GenBank/DDBJ whole genome shotgun (WGS) entry which is preliminary data.</text>
</comment>
<dbReference type="GO" id="GO:0071218">
    <property type="term" value="P:cellular response to misfolded protein"/>
    <property type="evidence" value="ECO:0007669"/>
    <property type="project" value="TreeGrafter"/>
</dbReference>
<dbReference type="STRING" id="195883.A0A482X3X6"/>
<dbReference type="SMR" id="A0A482X3X6"/>
<dbReference type="AlphaFoldDB" id="A0A482X3X6"/>
<proteinExistence type="inferred from homology"/>
<dbReference type="GO" id="GO:0012505">
    <property type="term" value="C:endomembrane system"/>
    <property type="evidence" value="ECO:0007669"/>
    <property type="project" value="UniProtKB-ARBA"/>
</dbReference>
<sequence length="329" mass="38637">MYLLKFLIITVNFSYYHADSGFLSNMFSKIADVVYFQCEIDKNHDMIDLHYKLKKNLFGQPLVEDVVINAVQAHLKGNSQKPLTISFHGWPGCGKNFVADYIVESLFHKKEKSKNFFLFTRATFLHLEHNVHEYRTQLKKKLIDSAWHCPHFLFIFDEVDKMPRGALDVVKSFIDYRTQIENVDFRKTIFIFLSNVGSSKIVQKTIELWEKGIVREDFKMEDFESFLPMEAFNDDSSGFYMSDIIESHLIDHYVPFLPLEEEHVRKCIQTEISKQDAYLIDVDEVLDKIKRTQPFGPAPYNLFSSSGCKQIKETVSFLQMKKSRRKDEF</sequence>
<dbReference type="EMBL" id="QKKF02019433">
    <property type="protein sequence ID" value="RZF40090.1"/>
    <property type="molecule type" value="Genomic_DNA"/>
</dbReference>
<dbReference type="SUPFAM" id="SSF52540">
    <property type="entry name" value="P-loop containing nucleoside triphosphate hydrolases"/>
    <property type="match status" value="1"/>
</dbReference>
<name>A0A482X3X6_LAOST</name>
<dbReference type="Pfam" id="PF06309">
    <property type="entry name" value="Torsin"/>
    <property type="match status" value="1"/>
</dbReference>
<dbReference type="PANTHER" id="PTHR10760:SF2">
    <property type="entry name" value="LD13476P-RELATED"/>
    <property type="match status" value="1"/>
</dbReference>
<reference evidence="2 3" key="1">
    <citation type="journal article" date="2017" name="Gigascience">
        <title>Genome sequence of the small brown planthopper, Laodelphax striatellus.</title>
        <authorList>
            <person name="Zhu J."/>
            <person name="Jiang F."/>
            <person name="Wang X."/>
            <person name="Yang P."/>
            <person name="Bao Y."/>
            <person name="Zhao W."/>
            <person name="Wang W."/>
            <person name="Lu H."/>
            <person name="Wang Q."/>
            <person name="Cui N."/>
            <person name="Li J."/>
            <person name="Chen X."/>
            <person name="Luo L."/>
            <person name="Yu J."/>
            <person name="Kang L."/>
            <person name="Cui F."/>
        </authorList>
    </citation>
    <scope>NUCLEOTIDE SEQUENCE [LARGE SCALE GENOMIC DNA]</scope>
    <source>
        <strain evidence="2">Lst14</strain>
    </source>
</reference>
<evidence type="ECO:0000313" key="3">
    <source>
        <dbReference type="Proteomes" id="UP000291343"/>
    </source>
</evidence>
<dbReference type="Proteomes" id="UP000291343">
    <property type="component" value="Unassembled WGS sequence"/>
</dbReference>
<dbReference type="InParanoid" id="A0A482X3X6"/>
<dbReference type="PRINTS" id="PR00300">
    <property type="entry name" value="CLPPROTEASEA"/>
</dbReference>
<dbReference type="InterPro" id="IPR001270">
    <property type="entry name" value="ClpA/B"/>
</dbReference>
<dbReference type="GO" id="GO:0005524">
    <property type="term" value="F:ATP binding"/>
    <property type="evidence" value="ECO:0007669"/>
    <property type="project" value="InterPro"/>
</dbReference>
<evidence type="ECO:0000313" key="2">
    <source>
        <dbReference type="EMBL" id="RZF40090.1"/>
    </source>
</evidence>
<dbReference type="InterPro" id="IPR027417">
    <property type="entry name" value="P-loop_NTPase"/>
</dbReference>
<evidence type="ECO:0000256" key="1">
    <source>
        <dbReference type="ARBA" id="ARBA00006235"/>
    </source>
</evidence>
<dbReference type="FunCoup" id="A0A482X3X6">
    <property type="interactions" value="1040"/>
</dbReference>
<keyword evidence="3" id="KW-1185">Reference proteome</keyword>
<comment type="similarity">
    <text evidence="1">Belongs to the ClpA/ClpB family. Torsin subfamily.</text>
</comment>
<gene>
    <name evidence="2" type="ORF">LSTR_LSTR002493</name>
</gene>
<dbReference type="PANTHER" id="PTHR10760">
    <property type="entry name" value="TORSIN"/>
    <property type="match status" value="1"/>
</dbReference>
<evidence type="ECO:0008006" key="4">
    <source>
        <dbReference type="Google" id="ProtNLM"/>
    </source>
</evidence>
<dbReference type="GO" id="GO:0005737">
    <property type="term" value="C:cytoplasm"/>
    <property type="evidence" value="ECO:0007669"/>
    <property type="project" value="UniProtKB-ARBA"/>
</dbReference>
<dbReference type="OrthoDB" id="19623at2759"/>
<accession>A0A482X3X6</accession>
<protein>
    <recommendedName>
        <fullName evidence="4">AAA+ ATPase domain-containing protein</fullName>
    </recommendedName>
</protein>